<evidence type="ECO:0000313" key="3">
    <source>
        <dbReference type="Proteomes" id="UP000286501"/>
    </source>
</evidence>
<dbReference type="RefSeq" id="WP_118200548.1">
    <property type="nucleotide sequence ID" value="NZ_QRIE01000005.1"/>
</dbReference>
<name>A0A3R6ENM6_9BACT</name>
<proteinExistence type="predicted"/>
<reference evidence="2 3" key="1">
    <citation type="submission" date="2018-08" db="EMBL/GenBank/DDBJ databases">
        <title>A genome reference for cultivated species of the human gut microbiota.</title>
        <authorList>
            <person name="Zou Y."/>
            <person name="Xue W."/>
            <person name="Luo G."/>
        </authorList>
    </citation>
    <scope>NUCLEOTIDE SEQUENCE [LARGE SCALE GENOMIC DNA]</scope>
    <source>
        <strain evidence="2 3">AM22-1</strain>
    </source>
</reference>
<comment type="caution">
    <text evidence="2">The sequence shown here is derived from an EMBL/GenBank/DDBJ whole genome shotgun (WGS) entry which is preliminary data.</text>
</comment>
<dbReference type="AlphaFoldDB" id="A0A3R6ENM6"/>
<organism evidence="2 3">
    <name type="scientific">Segatella copri</name>
    <dbReference type="NCBI Taxonomy" id="165179"/>
    <lineage>
        <taxon>Bacteria</taxon>
        <taxon>Pseudomonadati</taxon>
        <taxon>Bacteroidota</taxon>
        <taxon>Bacteroidia</taxon>
        <taxon>Bacteroidales</taxon>
        <taxon>Prevotellaceae</taxon>
        <taxon>Segatella</taxon>
    </lineage>
</organism>
<feature type="region of interest" description="Disordered" evidence="1">
    <location>
        <begin position="204"/>
        <end position="227"/>
    </location>
</feature>
<evidence type="ECO:0000313" key="2">
    <source>
        <dbReference type="EMBL" id="RHG67082.1"/>
    </source>
</evidence>
<dbReference type="Proteomes" id="UP000286501">
    <property type="component" value="Unassembled WGS sequence"/>
</dbReference>
<sequence>MADWIRLPRSMFDWDWFDKPEMLSLFLYLLNNAKEKEVKHDGIVEQRGQFLTSLGKLSTIIGAGKQVVRTCLSKLVKMQLIEVSTERLYSIITICNYDNYLADKADKPKNEPKEKENVKPAEEAPKEDKPKKTKEEIAAATEKRKKKFGQELVPYVATYGKDMIRKFYDYWSETNKSKTRMRCETEKTWDLNLRLQNWARRNKDFGTKQSGTALHDSENKDYNEGGW</sequence>
<evidence type="ECO:0000256" key="1">
    <source>
        <dbReference type="SAM" id="MobiDB-lite"/>
    </source>
</evidence>
<feature type="region of interest" description="Disordered" evidence="1">
    <location>
        <begin position="105"/>
        <end position="135"/>
    </location>
</feature>
<gene>
    <name evidence="2" type="ORF">DW250_05350</name>
</gene>
<protein>
    <submittedName>
        <fullName evidence="2">Uncharacterized protein</fullName>
    </submittedName>
</protein>
<accession>A0A3R6ENM6</accession>
<feature type="compositionally biased region" description="Basic and acidic residues" evidence="1">
    <location>
        <begin position="215"/>
        <end position="227"/>
    </location>
</feature>
<dbReference type="EMBL" id="QRIN01000016">
    <property type="protein sequence ID" value="RHG67082.1"/>
    <property type="molecule type" value="Genomic_DNA"/>
</dbReference>